<reference evidence="3" key="1">
    <citation type="submission" date="2016-10" db="EMBL/GenBank/DDBJ databases">
        <authorList>
            <person name="Varghese N."/>
            <person name="Submissions S."/>
        </authorList>
    </citation>
    <scope>NUCLEOTIDE SEQUENCE [LARGE SCALE GENOMIC DNA]</scope>
    <source>
        <strain evidence="3">S1b</strain>
    </source>
</reference>
<keyword evidence="1" id="KW-1133">Transmembrane helix</keyword>
<evidence type="ECO:0000313" key="2">
    <source>
        <dbReference type="EMBL" id="SER82743.1"/>
    </source>
</evidence>
<gene>
    <name evidence="2" type="ORF">SAMN02910429_01198</name>
</gene>
<evidence type="ECO:0000256" key="1">
    <source>
        <dbReference type="SAM" id="Phobius"/>
    </source>
</evidence>
<name>A0A1H9SEH1_9FIRM</name>
<dbReference type="RefSeq" id="WP_022749107.1">
    <property type="nucleotide sequence ID" value="NZ_FOGW01000011.1"/>
</dbReference>
<accession>A0A1H9SEH1</accession>
<keyword evidence="1" id="KW-0812">Transmembrane</keyword>
<organism evidence="2 3">
    <name type="scientific">Lachnobacterium bovis</name>
    <dbReference type="NCBI Taxonomy" id="140626"/>
    <lineage>
        <taxon>Bacteria</taxon>
        <taxon>Bacillati</taxon>
        <taxon>Bacillota</taxon>
        <taxon>Clostridia</taxon>
        <taxon>Lachnospirales</taxon>
        <taxon>Lachnospiraceae</taxon>
        <taxon>Lachnobacterium</taxon>
    </lineage>
</organism>
<evidence type="ECO:0000313" key="3">
    <source>
        <dbReference type="Proteomes" id="UP000182471"/>
    </source>
</evidence>
<feature type="transmembrane region" description="Helical" evidence="1">
    <location>
        <begin position="252"/>
        <end position="273"/>
    </location>
</feature>
<keyword evidence="3" id="KW-1185">Reference proteome</keyword>
<proteinExistence type="predicted"/>
<dbReference type="EMBL" id="FOGW01000011">
    <property type="protein sequence ID" value="SER82743.1"/>
    <property type="molecule type" value="Genomic_DNA"/>
</dbReference>
<feature type="transmembrane region" description="Helical" evidence="1">
    <location>
        <begin position="76"/>
        <end position="98"/>
    </location>
</feature>
<feature type="transmembrane region" description="Helical" evidence="1">
    <location>
        <begin position="212"/>
        <end position="232"/>
    </location>
</feature>
<protein>
    <recommendedName>
        <fullName evidence="4">ABC-2 family transporter protein</fullName>
    </recommendedName>
</protein>
<dbReference type="AlphaFoldDB" id="A0A1H9SEH1"/>
<feature type="transmembrane region" description="Helical" evidence="1">
    <location>
        <begin position="119"/>
        <end position="149"/>
    </location>
</feature>
<sequence length="281" mass="32442">MFFKVLRVELNKAFKNKMMLMTAFFLFLLVLVHSVVSIYDFRIEYNNFIEKGSNENCMLTSMSVFYNWIGTDVVSFYTSAFYFLMPIFVVLPYGWSLISEIKKGYTQNVLIRTSRMNVFMAKYIACFISGACIIFFSLVLSFLILSMFLPAIKMDSIYPYGVIGQGCMWADLYYDNPFLYCVLYTLIDSLFAGLIASSCVALAFIFKKKISVIMFPFLFLLVIDYVDDNFLLGAEYSPIKFLQALPVSNNTYTWVVCIYIVLIMSISLGIIFIRGRKYEVV</sequence>
<keyword evidence="1" id="KW-0472">Membrane</keyword>
<dbReference type="Proteomes" id="UP000182471">
    <property type="component" value="Unassembled WGS sequence"/>
</dbReference>
<evidence type="ECO:0008006" key="4">
    <source>
        <dbReference type="Google" id="ProtNLM"/>
    </source>
</evidence>
<feature type="transmembrane region" description="Helical" evidence="1">
    <location>
        <begin position="177"/>
        <end position="205"/>
    </location>
</feature>